<dbReference type="InterPro" id="IPR001632">
    <property type="entry name" value="WD40_G-protein_beta-like"/>
</dbReference>
<dbReference type="PROSITE" id="PS00678">
    <property type="entry name" value="WD_REPEATS_1"/>
    <property type="match status" value="2"/>
</dbReference>
<dbReference type="InterPro" id="IPR001680">
    <property type="entry name" value="WD40_rpt"/>
</dbReference>
<feature type="compositionally biased region" description="Low complexity" evidence="6">
    <location>
        <begin position="18"/>
        <end position="32"/>
    </location>
</feature>
<evidence type="ECO:0000256" key="2">
    <source>
        <dbReference type="ARBA" id="ARBA00022574"/>
    </source>
</evidence>
<reference evidence="7" key="1">
    <citation type="journal article" date="2023" name="Mol. Plant Microbe Interact.">
        <title>Elucidating the Obligate Nature and Biological Capacity of an Invasive Fungal Corn Pathogen.</title>
        <authorList>
            <person name="MacCready J.S."/>
            <person name="Roggenkamp E.M."/>
            <person name="Gdanetz K."/>
            <person name="Chilvers M.I."/>
        </authorList>
    </citation>
    <scope>NUCLEOTIDE SEQUENCE</scope>
    <source>
        <strain evidence="7">PM02</strain>
    </source>
</reference>
<feature type="repeat" description="WD" evidence="5">
    <location>
        <begin position="227"/>
        <end position="268"/>
    </location>
</feature>
<dbReference type="SUPFAM" id="SSF50978">
    <property type="entry name" value="WD40 repeat-like"/>
    <property type="match status" value="1"/>
</dbReference>
<dbReference type="PROSITE" id="PS50082">
    <property type="entry name" value="WD_REPEATS_2"/>
    <property type="match status" value="7"/>
</dbReference>
<dbReference type="PROSITE" id="PS50294">
    <property type="entry name" value="WD_REPEATS_REGION"/>
    <property type="match status" value="7"/>
</dbReference>
<feature type="repeat" description="WD" evidence="5">
    <location>
        <begin position="275"/>
        <end position="311"/>
    </location>
</feature>
<evidence type="ECO:0000256" key="1">
    <source>
        <dbReference type="ARBA" id="ARBA00004604"/>
    </source>
</evidence>
<evidence type="ECO:0000313" key="8">
    <source>
        <dbReference type="Proteomes" id="UP001217918"/>
    </source>
</evidence>
<proteinExistence type="predicted"/>
<comment type="caution">
    <text evidence="7">The sequence shown here is derived from an EMBL/GenBank/DDBJ whole genome shotgun (WGS) entry which is preliminary data.</text>
</comment>
<evidence type="ECO:0000256" key="5">
    <source>
        <dbReference type="PROSITE-ProRule" id="PRU00221"/>
    </source>
</evidence>
<dbReference type="CDD" id="cd00200">
    <property type="entry name" value="WD40"/>
    <property type="match status" value="1"/>
</dbReference>
<evidence type="ECO:0000256" key="3">
    <source>
        <dbReference type="ARBA" id="ARBA00022737"/>
    </source>
</evidence>
<accession>A0AAD9I9V2</accession>
<feature type="repeat" description="WD" evidence="5">
    <location>
        <begin position="495"/>
        <end position="528"/>
    </location>
</feature>
<evidence type="ECO:0000256" key="6">
    <source>
        <dbReference type="SAM" id="MobiDB-lite"/>
    </source>
</evidence>
<dbReference type="PANTHER" id="PTHR19848:SF0">
    <property type="entry name" value="NOTCHLESS PROTEIN HOMOLOG 1"/>
    <property type="match status" value="1"/>
</dbReference>
<keyword evidence="8" id="KW-1185">Reference proteome</keyword>
<dbReference type="SMART" id="SM00320">
    <property type="entry name" value="WD40"/>
    <property type="match status" value="8"/>
</dbReference>
<dbReference type="EMBL" id="JAQQPM010000006">
    <property type="protein sequence ID" value="KAK2073205.1"/>
    <property type="molecule type" value="Genomic_DNA"/>
</dbReference>
<feature type="region of interest" description="Disordered" evidence="6">
    <location>
        <begin position="1"/>
        <end position="35"/>
    </location>
</feature>
<dbReference type="GO" id="GO:0000027">
    <property type="term" value="P:ribosomal large subunit assembly"/>
    <property type="evidence" value="ECO:0007669"/>
    <property type="project" value="TreeGrafter"/>
</dbReference>
<keyword evidence="4" id="KW-0539">Nucleus</keyword>
<dbReference type="Proteomes" id="UP001217918">
    <property type="component" value="Unassembled WGS sequence"/>
</dbReference>
<dbReference type="GO" id="GO:0005730">
    <property type="term" value="C:nucleolus"/>
    <property type="evidence" value="ECO:0007669"/>
    <property type="project" value="UniProtKB-SubCell"/>
</dbReference>
<dbReference type="PRINTS" id="PR00319">
    <property type="entry name" value="GPROTEINB"/>
</dbReference>
<dbReference type="PANTHER" id="PTHR19848">
    <property type="entry name" value="WD40 REPEAT PROTEIN"/>
    <property type="match status" value="1"/>
</dbReference>
<comment type="subcellular location">
    <subcellularLocation>
        <location evidence="1">Nucleus</location>
        <location evidence="1">Nucleolus</location>
    </subcellularLocation>
</comment>
<dbReference type="Pfam" id="PF00400">
    <property type="entry name" value="WD40"/>
    <property type="match status" value="7"/>
</dbReference>
<gene>
    <name evidence="7" type="ORF">P8C59_007503</name>
</gene>
<feature type="repeat" description="WD" evidence="5">
    <location>
        <begin position="184"/>
        <end position="225"/>
    </location>
</feature>
<sequence length="528" mass="57136">MSTEIPPPSKRQKRDQLARTQTQQDATPAAPASGSFKARFVDGEGTQLASVVEVPLANATEKDISLLLNTLLARPREDHTPYRFRIHVPGTDLVVDQFPADFLSLLRAHGVADPFETTVTLAAEPQAVFRVQAVSRQAHSVRGHASAILAAQFAPHDPALLATGAGDCTARLWDGRTGTPRATLKGHTGNVLGVAWAPDGARLATCSMDKTVRIWDPATGKMVGQELRGHAKDVRALAWEPYHLWRDGTARLASASKDATVRVWTVNTCRGEMVLSGHKGAVTSVKWGGGGKDGTGLIYSASHDKTVKVWDGVRGCLLHNLTSHAHWVNWLALSTDAVLRTGYWDHTKDVPDTDEGKRAKARARFDKVARSGGSGSGSGRVVERIVSASEDFTMFLWDPAGGAGDKPLARMVGHQKQINSVAWSADGTLIASTGWDNSVKLWNARDGKFINTLRGHVAPVYTCAFSPDSRLLVTASKDTTLKVWNTRTHKLVMDLPGHEDEVWAVDWAPDGQMVGSGGKDKAVKLWRN</sequence>
<dbReference type="InterPro" id="IPR019775">
    <property type="entry name" value="WD40_repeat_CS"/>
</dbReference>
<dbReference type="AlphaFoldDB" id="A0AAD9I9V2"/>
<evidence type="ECO:0000256" key="4">
    <source>
        <dbReference type="ARBA" id="ARBA00023242"/>
    </source>
</evidence>
<dbReference type="InterPro" id="IPR036322">
    <property type="entry name" value="WD40_repeat_dom_sf"/>
</dbReference>
<keyword evidence="2 5" id="KW-0853">WD repeat</keyword>
<dbReference type="Gene3D" id="2.130.10.10">
    <property type="entry name" value="YVTN repeat-like/Quinoprotein amine dehydrogenase"/>
    <property type="match status" value="1"/>
</dbReference>
<feature type="repeat" description="WD" evidence="5">
    <location>
        <begin position="411"/>
        <end position="452"/>
    </location>
</feature>
<dbReference type="PRINTS" id="PR00320">
    <property type="entry name" value="GPROTEINBRPT"/>
</dbReference>
<organism evidence="7 8">
    <name type="scientific">Phyllachora maydis</name>
    <dbReference type="NCBI Taxonomy" id="1825666"/>
    <lineage>
        <taxon>Eukaryota</taxon>
        <taxon>Fungi</taxon>
        <taxon>Dikarya</taxon>
        <taxon>Ascomycota</taxon>
        <taxon>Pezizomycotina</taxon>
        <taxon>Sordariomycetes</taxon>
        <taxon>Sordariomycetidae</taxon>
        <taxon>Phyllachorales</taxon>
        <taxon>Phyllachoraceae</taxon>
        <taxon>Phyllachora</taxon>
    </lineage>
</organism>
<feature type="repeat" description="WD" evidence="5">
    <location>
        <begin position="453"/>
        <end position="494"/>
    </location>
</feature>
<keyword evidence="3" id="KW-0677">Repeat</keyword>
<protein>
    <submittedName>
        <fullName evidence="7">Uncharacterized protein</fullName>
    </submittedName>
</protein>
<feature type="repeat" description="WD" evidence="5">
    <location>
        <begin position="141"/>
        <end position="183"/>
    </location>
</feature>
<evidence type="ECO:0000313" key="7">
    <source>
        <dbReference type="EMBL" id="KAK2073205.1"/>
    </source>
</evidence>
<dbReference type="InterPro" id="IPR020472">
    <property type="entry name" value="WD40_PAC1"/>
</dbReference>
<name>A0AAD9I9V2_9PEZI</name>
<dbReference type="InterPro" id="IPR015943">
    <property type="entry name" value="WD40/YVTN_repeat-like_dom_sf"/>
</dbReference>